<dbReference type="Gene3D" id="3.40.50.12240">
    <property type="match status" value="1"/>
</dbReference>
<dbReference type="InterPro" id="IPR027417">
    <property type="entry name" value="P-loop_NTPase"/>
</dbReference>
<sequence>MSLLTVSKLIEKVPTIILYGVVRSIQGLLIRVAGNNTHVSVGVQCRIQLLDGEMLGEIVGFEDDLVLVMPYGALDGIHPGTRVDFELQDSVLNPCEGWLGRVLNGLGEPVDGLGLLPQGNEDVLVRAQPPSAHQRHKVSERIGVGLKAVNTFLTVCRGQRLGVFAGSGVGKSMLLSMLARYTQCDVCVIGLIGERGREVREFIEDTLGEEGLKKSVMIVATSDESPLMRRRAAYTTMAVAEYYRNQGLSVLCLMDSVTRLAMAQREIGLSTGEPPTTKGYTPSVFVELARVLERAGPGINQGDITAFFTVLVDGDDHNEPIADAVRGILDGHIVLERAIAERGHYPAINILKSLSRMVPACHSPEEQSMVIQARQYLSIYEDMADMIRLGAYRHGSNAQVDEAITMNPKLMAFLGQHHKESFDLDQSFSQLREIIT</sequence>
<comment type="similarity">
    <text evidence="3">Belongs to the ATPase alpha/beta chains family.</text>
</comment>
<evidence type="ECO:0000256" key="10">
    <source>
        <dbReference type="ARBA" id="ARBA00022795"/>
    </source>
</evidence>
<dbReference type="Proteomes" id="UP000028926">
    <property type="component" value="Chromosome"/>
</dbReference>
<feature type="domain" description="AAA+ ATPase" evidence="18">
    <location>
        <begin position="157"/>
        <end position="340"/>
    </location>
</feature>
<dbReference type="GO" id="GO:0005737">
    <property type="term" value="C:cytoplasm"/>
    <property type="evidence" value="ECO:0007669"/>
    <property type="project" value="UniProtKB-SubCell"/>
</dbReference>
<dbReference type="GO" id="GO:0009288">
    <property type="term" value="C:bacterial-type flagellum"/>
    <property type="evidence" value="ECO:0007669"/>
    <property type="project" value="InterPro"/>
</dbReference>
<dbReference type="GO" id="GO:0016887">
    <property type="term" value="F:ATP hydrolysis activity"/>
    <property type="evidence" value="ECO:0007669"/>
    <property type="project" value="InterPro"/>
</dbReference>
<dbReference type="Pfam" id="PF02874">
    <property type="entry name" value="ATP-synt_ab_N"/>
    <property type="match status" value="1"/>
</dbReference>
<evidence type="ECO:0000256" key="13">
    <source>
        <dbReference type="ARBA" id="ARBA00022967"/>
    </source>
</evidence>
<keyword evidence="10" id="KW-1005">Bacterial flagellum biogenesis</keyword>
<keyword evidence="13" id="KW-1278">Translocase</keyword>
<evidence type="ECO:0000256" key="1">
    <source>
        <dbReference type="ARBA" id="ARBA00003290"/>
    </source>
</evidence>
<dbReference type="SMART" id="SM00382">
    <property type="entry name" value="AAA"/>
    <property type="match status" value="1"/>
</dbReference>
<dbReference type="HOGENOM" id="CLU_022398_5_1_5"/>
<evidence type="ECO:0000256" key="16">
    <source>
        <dbReference type="ARBA" id="ARBA00023310"/>
    </source>
</evidence>
<evidence type="ECO:0000256" key="6">
    <source>
        <dbReference type="ARBA" id="ARBA00022448"/>
    </source>
</evidence>
<dbReference type="InterPro" id="IPR050053">
    <property type="entry name" value="ATPase_alpha/beta_chains"/>
</dbReference>
<dbReference type="GO" id="GO:0030254">
    <property type="term" value="P:protein secretion by the type III secretion system"/>
    <property type="evidence" value="ECO:0007669"/>
    <property type="project" value="InterPro"/>
</dbReference>
<dbReference type="SUPFAM" id="SSF52540">
    <property type="entry name" value="P-loop containing nucleoside triphosphate hydrolases"/>
    <property type="match status" value="1"/>
</dbReference>
<evidence type="ECO:0000256" key="5">
    <source>
        <dbReference type="ARBA" id="ARBA00020580"/>
    </source>
</evidence>
<protein>
    <recommendedName>
        <fullName evidence="5">Flagellum-specific ATP synthase</fullName>
        <ecNumber evidence="4">7.1.2.2</ecNumber>
    </recommendedName>
</protein>
<dbReference type="InterPro" id="IPR020003">
    <property type="entry name" value="ATPase_a/bsu_AS"/>
</dbReference>
<dbReference type="InterPro" id="IPR005714">
    <property type="entry name" value="ATPase_T3SS_FliI/YscN"/>
</dbReference>
<dbReference type="FunFam" id="3.40.50.12240:FF:000002">
    <property type="entry name" value="Flagellum-specific ATP synthase FliI"/>
    <property type="match status" value="1"/>
</dbReference>
<keyword evidence="14" id="KW-0406">Ion transport</keyword>
<keyword evidence="12" id="KW-0653">Protein transport</keyword>
<comment type="catalytic activity">
    <reaction evidence="17">
        <text>ATP + H2O + cellular proteinSide 1 = ADP + phosphate + cellular proteinSide 2.</text>
        <dbReference type="EC" id="7.4.2.8"/>
    </reaction>
</comment>
<organism evidence="19 20">
    <name type="scientific">Candidatus Odyssella acanthamoebae</name>
    <dbReference type="NCBI Taxonomy" id="91604"/>
    <lineage>
        <taxon>Bacteria</taxon>
        <taxon>Pseudomonadati</taxon>
        <taxon>Pseudomonadota</taxon>
        <taxon>Alphaproteobacteria</taxon>
        <taxon>Holosporales</taxon>
        <taxon>Candidatus Paracaedibacteraceae</taxon>
        <taxon>Candidatus Odyssella</taxon>
    </lineage>
</organism>
<dbReference type="PROSITE" id="PS00152">
    <property type="entry name" value="ATPASE_ALPHA_BETA"/>
    <property type="match status" value="1"/>
</dbReference>
<keyword evidence="9" id="KW-0375">Hydrogen ion transport</keyword>
<dbReference type="CDD" id="cd01136">
    <property type="entry name" value="ATPase_flagellum-secretory_path_III"/>
    <property type="match status" value="1"/>
</dbReference>
<dbReference type="Pfam" id="PF00006">
    <property type="entry name" value="ATP-synt_ab"/>
    <property type="match status" value="1"/>
</dbReference>
<dbReference type="InterPro" id="IPR022426">
    <property type="entry name" value="FliI_clade3"/>
</dbReference>
<keyword evidence="16" id="KW-0066">ATP synthesis</keyword>
<evidence type="ECO:0000256" key="12">
    <source>
        <dbReference type="ARBA" id="ARBA00022927"/>
    </source>
</evidence>
<accession>A0A077AY18</accession>
<evidence type="ECO:0000259" key="18">
    <source>
        <dbReference type="SMART" id="SM00382"/>
    </source>
</evidence>
<dbReference type="InterPro" id="IPR004100">
    <property type="entry name" value="ATPase_F1/V1/A1_a/bsu_N"/>
</dbReference>
<dbReference type="GO" id="GO:0046933">
    <property type="term" value="F:proton-transporting ATP synthase activity, rotational mechanism"/>
    <property type="evidence" value="ECO:0007669"/>
    <property type="project" value="TreeGrafter"/>
</dbReference>
<comment type="function">
    <text evidence="1">Probable catalytic subunit of a protein translocase for flagellum-specific export, or a proton translocase involved in local circuits at the flagellum.</text>
</comment>
<dbReference type="KEGG" id="paca:ID47_06915"/>
<evidence type="ECO:0000256" key="17">
    <source>
        <dbReference type="ARBA" id="ARBA00034006"/>
    </source>
</evidence>
<keyword evidence="7" id="KW-0963">Cytoplasm</keyword>
<proteinExistence type="inferred from homology"/>
<dbReference type="AlphaFoldDB" id="A0A077AY18"/>
<dbReference type="GO" id="GO:0005524">
    <property type="term" value="F:ATP binding"/>
    <property type="evidence" value="ECO:0007669"/>
    <property type="project" value="UniProtKB-KW"/>
</dbReference>
<dbReference type="NCBIfam" id="TIGR03498">
    <property type="entry name" value="FliI_clade3"/>
    <property type="match status" value="1"/>
</dbReference>
<dbReference type="EMBL" id="CP008941">
    <property type="protein sequence ID" value="AIK96533.1"/>
    <property type="molecule type" value="Genomic_DNA"/>
</dbReference>
<evidence type="ECO:0000256" key="9">
    <source>
        <dbReference type="ARBA" id="ARBA00022781"/>
    </source>
</evidence>
<gene>
    <name evidence="19" type="ORF">ID47_06915</name>
</gene>
<dbReference type="InterPro" id="IPR003593">
    <property type="entry name" value="AAA+_ATPase"/>
</dbReference>
<keyword evidence="8" id="KW-0547">Nucleotide-binding</keyword>
<evidence type="ECO:0000313" key="19">
    <source>
        <dbReference type="EMBL" id="AIK96533.1"/>
    </source>
</evidence>
<dbReference type="GO" id="GO:0030257">
    <property type="term" value="C:type III protein secretion system complex"/>
    <property type="evidence" value="ECO:0007669"/>
    <property type="project" value="InterPro"/>
</dbReference>
<reference evidence="19 20" key="1">
    <citation type="submission" date="2014-07" db="EMBL/GenBank/DDBJ databases">
        <title>Comparative genomic insights into amoeba endosymbionts belonging to the families of Holosporaceae and Candidatus Midichloriaceae within Rickettsiales.</title>
        <authorList>
            <person name="Wang Z."/>
            <person name="Wu M."/>
        </authorList>
    </citation>
    <scope>NUCLEOTIDE SEQUENCE [LARGE SCALE GENOMIC DNA]</scope>
    <source>
        <strain evidence="19">PRA3</strain>
    </source>
</reference>
<dbReference type="STRING" id="91604.ID47_06915"/>
<evidence type="ECO:0000256" key="15">
    <source>
        <dbReference type="ARBA" id="ARBA00023225"/>
    </source>
</evidence>
<keyword evidence="11" id="KW-0067">ATP-binding</keyword>
<dbReference type="PANTHER" id="PTHR15184:SF9">
    <property type="entry name" value="SPI-1 TYPE 3 SECRETION SYSTEM ATPASE"/>
    <property type="match status" value="1"/>
</dbReference>
<evidence type="ECO:0000256" key="8">
    <source>
        <dbReference type="ARBA" id="ARBA00022741"/>
    </source>
</evidence>
<evidence type="ECO:0000256" key="14">
    <source>
        <dbReference type="ARBA" id="ARBA00023065"/>
    </source>
</evidence>
<dbReference type="PANTHER" id="PTHR15184">
    <property type="entry name" value="ATP SYNTHASE"/>
    <property type="match status" value="1"/>
</dbReference>
<dbReference type="InterPro" id="IPR000194">
    <property type="entry name" value="ATPase_F1/V1/A1_a/bsu_nucl-bd"/>
</dbReference>
<evidence type="ECO:0000256" key="7">
    <source>
        <dbReference type="ARBA" id="ARBA00022490"/>
    </source>
</evidence>
<dbReference type="GO" id="GO:0008564">
    <property type="term" value="F:protein-exporting ATPase activity"/>
    <property type="evidence" value="ECO:0007669"/>
    <property type="project" value="UniProtKB-EC"/>
</dbReference>
<dbReference type="GO" id="GO:0044781">
    <property type="term" value="P:bacterial-type flagellum organization"/>
    <property type="evidence" value="ECO:0007669"/>
    <property type="project" value="UniProtKB-KW"/>
</dbReference>
<comment type="subcellular location">
    <subcellularLocation>
        <location evidence="2">Cytoplasm</location>
    </subcellularLocation>
</comment>
<evidence type="ECO:0000313" key="20">
    <source>
        <dbReference type="Proteomes" id="UP000028926"/>
    </source>
</evidence>
<dbReference type="EC" id="7.1.2.2" evidence="4"/>
<name>A0A077AY18_9PROT</name>
<evidence type="ECO:0000256" key="3">
    <source>
        <dbReference type="ARBA" id="ARBA00008936"/>
    </source>
</evidence>
<evidence type="ECO:0000256" key="2">
    <source>
        <dbReference type="ARBA" id="ARBA00004496"/>
    </source>
</evidence>
<keyword evidence="6" id="KW-0813">Transport</keyword>
<dbReference type="eggNOG" id="COG1157">
    <property type="taxonomic scope" value="Bacteria"/>
</dbReference>
<dbReference type="NCBIfam" id="TIGR01026">
    <property type="entry name" value="fliI_yscN"/>
    <property type="match status" value="1"/>
</dbReference>
<dbReference type="OrthoDB" id="9803053at2"/>
<evidence type="ECO:0000256" key="11">
    <source>
        <dbReference type="ARBA" id="ARBA00022840"/>
    </source>
</evidence>
<dbReference type="InterPro" id="IPR040627">
    <property type="entry name" value="T3SS_ATPase_C"/>
</dbReference>
<keyword evidence="20" id="KW-1185">Reference proteome</keyword>
<evidence type="ECO:0000256" key="4">
    <source>
        <dbReference type="ARBA" id="ARBA00012473"/>
    </source>
</evidence>
<keyword evidence="15" id="KW-1006">Bacterial flagellum protein export</keyword>
<dbReference type="Pfam" id="PF18269">
    <property type="entry name" value="T3SS_ATPase_C"/>
    <property type="match status" value="1"/>
</dbReference>